<keyword evidence="4" id="KW-1185">Reference proteome</keyword>
<accession>A0AA88GFY8</accession>
<feature type="transmembrane region" description="Helical" evidence="2">
    <location>
        <begin position="75"/>
        <end position="97"/>
    </location>
</feature>
<dbReference type="Proteomes" id="UP000816034">
    <property type="component" value="Unassembled WGS sequence"/>
</dbReference>
<feature type="region of interest" description="Disordered" evidence="1">
    <location>
        <begin position="443"/>
        <end position="466"/>
    </location>
</feature>
<evidence type="ECO:0000256" key="1">
    <source>
        <dbReference type="SAM" id="MobiDB-lite"/>
    </source>
</evidence>
<feature type="transmembrane region" description="Helical" evidence="2">
    <location>
        <begin position="267"/>
        <end position="291"/>
    </location>
</feature>
<proteinExistence type="predicted"/>
<keyword evidence="2" id="KW-0472">Membrane</keyword>
<evidence type="ECO:0000313" key="4">
    <source>
        <dbReference type="Proteomes" id="UP000816034"/>
    </source>
</evidence>
<keyword evidence="2" id="KW-0812">Transmembrane</keyword>
<reference evidence="3 4" key="1">
    <citation type="journal article" date="2018" name="BMC Genomics">
        <title>The genome of Naegleria lovaniensis, the basis for a comparative approach to unravel pathogenicity factors of the human pathogenic amoeba N. fowleri.</title>
        <authorList>
            <person name="Liechti N."/>
            <person name="Schurch N."/>
            <person name="Bruggmann R."/>
            <person name="Wittwer M."/>
        </authorList>
    </citation>
    <scope>NUCLEOTIDE SEQUENCE [LARGE SCALE GENOMIC DNA]</scope>
    <source>
        <strain evidence="3 4">ATCC 30569</strain>
    </source>
</reference>
<feature type="transmembrane region" description="Helical" evidence="2">
    <location>
        <begin position="303"/>
        <end position="328"/>
    </location>
</feature>
<feature type="compositionally biased region" description="Polar residues" evidence="1">
    <location>
        <begin position="360"/>
        <end position="381"/>
    </location>
</feature>
<organism evidence="3 4">
    <name type="scientific">Naegleria lovaniensis</name>
    <name type="common">Amoeba</name>
    <dbReference type="NCBI Taxonomy" id="51637"/>
    <lineage>
        <taxon>Eukaryota</taxon>
        <taxon>Discoba</taxon>
        <taxon>Heterolobosea</taxon>
        <taxon>Tetramitia</taxon>
        <taxon>Eutetramitia</taxon>
        <taxon>Vahlkampfiidae</taxon>
        <taxon>Naegleria</taxon>
    </lineage>
</organism>
<dbReference type="AlphaFoldDB" id="A0AA88GFY8"/>
<feature type="region of interest" description="Disordered" evidence="1">
    <location>
        <begin position="349"/>
        <end position="381"/>
    </location>
</feature>
<dbReference type="RefSeq" id="XP_044545931.1">
    <property type="nucleotide sequence ID" value="XM_044697824.1"/>
</dbReference>
<feature type="transmembrane region" description="Helical" evidence="2">
    <location>
        <begin position="125"/>
        <end position="148"/>
    </location>
</feature>
<dbReference type="GeneID" id="68100271"/>
<gene>
    <name evidence="3" type="ORF">C9374_007817</name>
</gene>
<keyword evidence="2" id="KW-1133">Transmembrane helix</keyword>
<feature type="transmembrane region" description="Helical" evidence="2">
    <location>
        <begin position="42"/>
        <end position="63"/>
    </location>
</feature>
<sequence length="466" mass="52548">MSSSTNTTREFYFTSDGLYVNITSSNYFLPNYVTYLSLTNSFFFLSCYAIFYLCFAIMLFILQKRKIPIKKNPKILFTTVGIFVGIQCANLLIRIMYESWTWNAKNLYDSGQTLFRVEYFFGWKVLASLTTCSLFWNYVFVFVILFFVQLMFWKTAWSLRAISKQFYHFFRILNIVIFSLFITLMTLIVIVIPFIEYSAELYLVDSKTRTNVYYGLFSALVTMFLFDSFTTVLSAISIVKGIRKNSSKFRSSGSSSSFISLSRNNPFIVTLGLMIGLILCILCQILAAAIASSVGSGKSGLKIIWHFFTCLAVLIFAVLSLLLFYPMFIQTEKVLLKLNELDSGRRRSTTIQSPVIPHVQTKSNETNTQSTPEIQSQNSPEQVNPSIILTFNDPTPQSSPTTSQIPKNSSTIALIDTSAYATTTSEPITPLSTPPLMMMTSPSSISMNSPSPPTTMNNSDVPSSYV</sequence>
<evidence type="ECO:0000256" key="2">
    <source>
        <dbReference type="SAM" id="Phobius"/>
    </source>
</evidence>
<feature type="compositionally biased region" description="Low complexity" evidence="1">
    <location>
        <begin position="443"/>
        <end position="459"/>
    </location>
</feature>
<feature type="transmembrane region" description="Helical" evidence="2">
    <location>
        <begin position="169"/>
        <end position="192"/>
    </location>
</feature>
<comment type="caution">
    <text evidence="3">The sequence shown here is derived from an EMBL/GenBank/DDBJ whole genome shotgun (WGS) entry which is preliminary data.</text>
</comment>
<feature type="transmembrane region" description="Helical" evidence="2">
    <location>
        <begin position="212"/>
        <end position="239"/>
    </location>
</feature>
<protein>
    <submittedName>
        <fullName evidence="3">Uncharacterized protein</fullName>
    </submittedName>
</protein>
<evidence type="ECO:0000313" key="3">
    <source>
        <dbReference type="EMBL" id="KAG2378669.1"/>
    </source>
</evidence>
<name>A0AA88GFY8_NAELO</name>
<dbReference type="EMBL" id="PYSW02000031">
    <property type="protein sequence ID" value="KAG2378669.1"/>
    <property type="molecule type" value="Genomic_DNA"/>
</dbReference>